<dbReference type="OrthoDB" id="6234799at2759"/>
<organism evidence="3 4">
    <name type="scientific">Fasciolopsis buskii</name>
    <dbReference type="NCBI Taxonomy" id="27845"/>
    <lineage>
        <taxon>Eukaryota</taxon>
        <taxon>Metazoa</taxon>
        <taxon>Spiralia</taxon>
        <taxon>Lophotrochozoa</taxon>
        <taxon>Platyhelminthes</taxon>
        <taxon>Trematoda</taxon>
        <taxon>Digenea</taxon>
        <taxon>Plagiorchiida</taxon>
        <taxon>Echinostomata</taxon>
        <taxon>Echinostomatoidea</taxon>
        <taxon>Fasciolidae</taxon>
        <taxon>Fasciolopsis</taxon>
    </lineage>
</organism>
<proteinExistence type="predicted"/>
<comment type="caution">
    <text evidence="3">The sequence shown here is derived from an EMBL/GenBank/DDBJ whole genome shotgun (WGS) entry which is preliminary data.</text>
</comment>
<dbReference type="Pfam" id="PF23318">
    <property type="entry name" value="DUF7085"/>
    <property type="match status" value="1"/>
</dbReference>
<evidence type="ECO:0000313" key="4">
    <source>
        <dbReference type="Proteomes" id="UP000728185"/>
    </source>
</evidence>
<name>A0A8E0RKH6_9TREM</name>
<sequence>MRQQQILRKSQESLTIAMKEYNCARAELNLHYPLPDGSQAVTLAVLSGAVYDIIGEDSTPLGSVVIADTIIISTVQINRTLISRRVINLTDSVAHMSLWLVDIDRPEILQIVLSESSSNHAAAPVQLAILTSPNCMEESIANDLSSFKSLWVLLKPKSRAKRVFLDVVAPVWRSRNVLIQTEAVPPAEMMRASLVSAILTRDNLSDWSNSSSDKLSYWRQLSISQLVTQQLSNEAWLEIHRSDLQHIEASCCLSSSISSVHSVAQYAHNCGLTPARDQTTSQSVDEDHWIRVITETTEYNTADHEGRSAWTGQVPTNENNRTDKQGISDSVDSDSRDSFVITVICGPIGSRKVSPKNGTNMLILYYHSDCT</sequence>
<feature type="region of interest" description="Disordered" evidence="1">
    <location>
        <begin position="303"/>
        <end position="333"/>
    </location>
</feature>
<evidence type="ECO:0000256" key="1">
    <source>
        <dbReference type="SAM" id="MobiDB-lite"/>
    </source>
</evidence>
<gene>
    <name evidence="3" type="ORF">FBUS_08801</name>
</gene>
<dbReference type="Proteomes" id="UP000728185">
    <property type="component" value="Unassembled WGS sequence"/>
</dbReference>
<protein>
    <recommendedName>
        <fullName evidence="2">DUF7085 domain-containing protein</fullName>
    </recommendedName>
</protein>
<reference evidence="3" key="1">
    <citation type="submission" date="2019-05" db="EMBL/GenBank/DDBJ databases">
        <title>Annotation for the trematode Fasciolopsis buski.</title>
        <authorList>
            <person name="Choi Y.-J."/>
        </authorList>
    </citation>
    <scope>NUCLEOTIDE SEQUENCE</scope>
    <source>
        <strain evidence="3">HT</strain>
        <tissue evidence="3">Whole worm</tissue>
    </source>
</reference>
<evidence type="ECO:0000259" key="2">
    <source>
        <dbReference type="Pfam" id="PF23318"/>
    </source>
</evidence>
<dbReference type="AlphaFoldDB" id="A0A8E0RKH6"/>
<dbReference type="InterPro" id="IPR055512">
    <property type="entry name" value="DUF7085"/>
</dbReference>
<evidence type="ECO:0000313" key="3">
    <source>
        <dbReference type="EMBL" id="KAA0185726.1"/>
    </source>
</evidence>
<accession>A0A8E0RKH6</accession>
<feature type="compositionally biased region" description="Polar residues" evidence="1">
    <location>
        <begin position="310"/>
        <end position="319"/>
    </location>
</feature>
<keyword evidence="4" id="KW-1185">Reference proteome</keyword>
<dbReference type="EMBL" id="LUCM01010254">
    <property type="protein sequence ID" value="KAA0185726.1"/>
    <property type="molecule type" value="Genomic_DNA"/>
</dbReference>
<feature type="domain" description="DUF7085" evidence="2">
    <location>
        <begin position="100"/>
        <end position="196"/>
    </location>
</feature>